<dbReference type="InterPro" id="IPR011701">
    <property type="entry name" value="MFS"/>
</dbReference>
<proteinExistence type="predicted"/>
<keyword evidence="5 8" id="KW-0812">Transmembrane</keyword>
<dbReference type="PANTHER" id="PTHR43045:SF2">
    <property type="entry name" value="INNER MEMBRANE METABOLITE TRANSPORT PROTEIN YHJE"/>
    <property type="match status" value="1"/>
</dbReference>
<dbReference type="InterPro" id="IPR036259">
    <property type="entry name" value="MFS_trans_sf"/>
</dbReference>
<dbReference type="AlphaFoldDB" id="A0AAW8J8T6"/>
<dbReference type="Pfam" id="PF00083">
    <property type="entry name" value="Sugar_tr"/>
    <property type="match status" value="1"/>
</dbReference>
<dbReference type="CDD" id="cd17369">
    <property type="entry name" value="MFS_ShiA_like"/>
    <property type="match status" value="1"/>
</dbReference>
<sequence>MASTTLNNQSQTPTNSKARVLFASLVGTTIEFFDFYIYATAAVIIFPHLFFPASTDPTTATIQSLATFAIAFIARPIGAALFGHLGDRIGRKATLVAALLTMGISTVLIGLLPTYGQIGLAAPLLLALCRLGQGLGLGGEWSGAVLLATENAPKGKRAWYGMFPQLGAPLGFILATSSFLILGAVMSEQDFMTWGWRIPFISSALLVIVGLYIRLKLHETPAFQKVLDKQKEVNIPFKIVVTQHFPMLVLGTIAAICTFVVFYLTTVFALNWGTTHLGYARSEFLELQLIATLCFAAFIPLSAIFAEKFGRKATSIGVCIASALFGLVFSSMLESGSTLMVFLFLCTGLALMGMTYGPIGTVLSEIFPTSIRYTGSALTFNLAGIFGASFAPLIATKLATEYGLYAVGYYLTAASILSLLAFLMIRETKHDDVNNQI</sequence>
<evidence type="ECO:0000256" key="6">
    <source>
        <dbReference type="ARBA" id="ARBA00022989"/>
    </source>
</evidence>
<evidence type="ECO:0000256" key="8">
    <source>
        <dbReference type="SAM" id="Phobius"/>
    </source>
</evidence>
<dbReference type="InterPro" id="IPR020846">
    <property type="entry name" value="MFS_dom"/>
</dbReference>
<dbReference type="InterPro" id="IPR005828">
    <property type="entry name" value="MFS_sugar_transport-like"/>
</dbReference>
<keyword evidence="6 8" id="KW-1133">Transmembrane helix</keyword>
<keyword evidence="2" id="KW-0813">Transport</keyword>
<accession>A0AAW8J8T6</accession>
<keyword evidence="3" id="KW-1003">Cell membrane</keyword>
<comment type="caution">
    <text evidence="10">The sequence shown here is derived from an EMBL/GenBank/DDBJ whole genome shotgun (WGS) entry which is preliminary data.</text>
</comment>
<dbReference type="EMBL" id="JAVIDL010000019">
    <property type="protein sequence ID" value="MDQ8936184.1"/>
    <property type="molecule type" value="Genomic_DNA"/>
</dbReference>
<evidence type="ECO:0000313" key="10">
    <source>
        <dbReference type="EMBL" id="MDQ8936184.1"/>
    </source>
</evidence>
<feature type="transmembrane region" description="Helical" evidence="8">
    <location>
        <begin position="339"/>
        <end position="363"/>
    </location>
</feature>
<dbReference type="PANTHER" id="PTHR43045">
    <property type="entry name" value="SHIKIMATE TRANSPORTER"/>
    <property type="match status" value="1"/>
</dbReference>
<dbReference type="NCBIfam" id="TIGR00883">
    <property type="entry name" value="2A0106"/>
    <property type="match status" value="1"/>
</dbReference>
<dbReference type="PROSITE" id="PS50850">
    <property type="entry name" value="MFS"/>
    <property type="match status" value="1"/>
</dbReference>
<keyword evidence="4" id="KW-0997">Cell inner membrane</keyword>
<dbReference type="Proteomes" id="UP001243844">
    <property type="component" value="Unassembled WGS sequence"/>
</dbReference>
<dbReference type="PROSITE" id="PS00216">
    <property type="entry name" value="SUGAR_TRANSPORT_1"/>
    <property type="match status" value="1"/>
</dbReference>
<dbReference type="FunFam" id="1.20.1250.20:FF:000001">
    <property type="entry name" value="Dicarboxylate MFS transporter"/>
    <property type="match status" value="1"/>
</dbReference>
<name>A0AAW8J8T6_9GAMM</name>
<evidence type="ECO:0000256" key="4">
    <source>
        <dbReference type="ARBA" id="ARBA00022519"/>
    </source>
</evidence>
<organism evidence="10 11">
    <name type="scientific">Acinetobacter rudis</name>
    <dbReference type="NCBI Taxonomy" id="632955"/>
    <lineage>
        <taxon>Bacteria</taxon>
        <taxon>Pseudomonadati</taxon>
        <taxon>Pseudomonadota</taxon>
        <taxon>Gammaproteobacteria</taxon>
        <taxon>Moraxellales</taxon>
        <taxon>Moraxellaceae</taxon>
        <taxon>Acinetobacter</taxon>
    </lineage>
</organism>
<evidence type="ECO:0000256" key="7">
    <source>
        <dbReference type="ARBA" id="ARBA00023136"/>
    </source>
</evidence>
<feature type="transmembrane region" description="Helical" evidence="8">
    <location>
        <begin position="118"/>
        <end position="137"/>
    </location>
</feature>
<reference evidence="10" key="1">
    <citation type="submission" date="2023-08" db="EMBL/GenBank/DDBJ databases">
        <title>Emergence of clinically-relevant ST2 carbapenem-resistant Acinetobacter baumannii strains in hospital sewages in Zhejiang, East of China.</title>
        <authorList>
            <person name="Kaichao C."/>
            <person name="Zhang R."/>
        </authorList>
    </citation>
    <scope>NUCLEOTIDE SEQUENCE</scope>
    <source>
        <strain evidence="10">M-RB-37</strain>
    </source>
</reference>
<feature type="transmembrane region" description="Helical" evidence="8">
    <location>
        <begin position="313"/>
        <end position="333"/>
    </location>
</feature>
<evidence type="ECO:0000313" key="11">
    <source>
        <dbReference type="Proteomes" id="UP001243844"/>
    </source>
</evidence>
<keyword evidence="7 8" id="KW-0472">Membrane</keyword>
<evidence type="ECO:0000256" key="1">
    <source>
        <dbReference type="ARBA" id="ARBA00004429"/>
    </source>
</evidence>
<feature type="transmembrane region" description="Helical" evidence="8">
    <location>
        <begin position="94"/>
        <end position="112"/>
    </location>
</feature>
<dbReference type="SUPFAM" id="SSF103473">
    <property type="entry name" value="MFS general substrate transporter"/>
    <property type="match status" value="1"/>
</dbReference>
<comment type="subcellular location">
    <subcellularLocation>
        <location evidence="1">Cell inner membrane</location>
        <topology evidence="1">Multi-pass membrane protein</topology>
    </subcellularLocation>
</comment>
<feature type="transmembrane region" description="Helical" evidence="8">
    <location>
        <begin position="20"/>
        <end position="50"/>
    </location>
</feature>
<dbReference type="RefSeq" id="WP_308981609.1">
    <property type="nucleotide sequence ID" value="NZ_JAVIDL010000019.1"/>
</dbReference>
<protein>
    <submittedName>
        <fullName evidence="10">MFS transporter</fullName>
    </submittedName>
</protein>
<feature type="transmembrane region" description="Helical" evidence="8">
    <location>
        <begin position="248"/>
        <end position="272"/>
    </location>
</feature>
<dbReference type="GO" id="GO:0005886">
    <property type="term" value="C:plasma membrane"/>
    <property type="evidence" value="ECO:0007669"/>
    <property type="project" value="UniProtKB-SubCell"/>
</dbReference>
<gene>
    <name evidence="10" type="ORF">RFH47_10645</name>
</gene>
<feature type="transmembrane region" description="Helical" evidence="8">
    <location>
        <begin position="194"/>
        <end position="215"/>
    </location>
</feature>
<feature type="transmembrane region" description="Helical" evidence="8">
    <location>
        <begin position="62"/>
        <end position="82"/>
    </location>
</feature>
<evidence type="ECO:0000256" key="2">
    <source>
        <dbReference type="ARBA" id="ARBA00022448"/>
    </source>
</evidence>
<dbReference type="GO" id="GO:0022857">
    <property type="term" value="F:transmembrane transporter activity"/>
    <property type="evidence" value="ECO:0007669"/>
    <property type="project" value="InterPro"/>
</dbReference>
<feature type="transmembrane region" description="Helical" evidence="8">
    <location>
        <begin position="284"/>
        <end position="306"/>
    </location>
</feature>
<feature type="transmembrane region" description="Helical" evidence="8">
    <location>
        <begin position="407"/>
        <end position="425"/>
    </location>
</feature>
<feature type="transmembrane region" description="Helical" evidence="8">
    <location>
        <begin position="158"/>
        <end position="182"/>
    </location>
</feature>
<feature type="domain" description="Major facilitator superfamily (MFS) profile" evidence="9">
    <location>
        <begin position="20"/>
        <end position="430"/>
    </location>
</feature>
<evidence type="ECO:0000256" key="3">
    <source>
        <dbReference type="ARBA" id="ARBA00022475"/>
    </source>
</evidence>
<dbReference type="Gene3D" id="1.20.1250.20">
    <property type="entry name" value="MFS general substrate transporter like domains"/>
    <property type="match status" value="1"/>
</dbReference>
<evidence type="ECO:0000256" key="5">
    <source>
        <dbReference type="ARBA" id="ARBA00022692"/>
    </source>
</evidence>
<feature type="transmembrane region" description="Helical" evidence="8">
    <location>
        <begin position="375"/>
        <end position="395"/>
    </location>
</feature>
<dbReference type="InterPro" id="IPR004736">
    <property type="entry name" value="MHS_symport"/>
</dbReference>
<dbReference type="Pfam" id="PF07690">
    <property type="entry name" value="MFS_1"/>
    <property type="match status" value="1"/>
</dbReference>
<evidence type="ECO:0000259" key="9">
    <source>
        <dbReference type="PROSITE" id="PS50850"/>
    </source>
</evidence>
<dbReference type="InterPro" id="IPR005829">
    <property type="entry name" value="Sugar_transporter_CS"/>
</dbReference>